<dbReference type="PANTHER" id="PTHR45339:SF1">
    <property type="entry name" value="HYBRID SIGNAL TRANSDUCTION HISTIDINE KINASE J"/>
    <property type="match status" value="1"/>
</dbReference>
<keyword evidence="12" id="KW-0902">Two-component regulatory system</keyword>
<dbReference type="PROSITE" id="PS50109">
    <property type="entry name" value="HIS_KIN"/>
    <property type="match status" value="1"/>
</dbReference>
<keyword evidence="8" id="KW-0547">Nucleotide-binding</keyword>
<keyword evidence="5 15" id="KW-0597">Phosphoprotein</keyword>
<dbReference type="Gene3D" id="1.10.287.130">
    <property type="match status" value="1"/>
</dbReference>
<dbReference type="InterPro" id="IPR003661">
    <property type="entry name" value="HisK_dim/P_dom"/>
</dbReference>
<keyword evidence="11" id="KW-1133">Transmembrane helix</keyword>
<evidence type="ECO:0000259" key="18">
    <source>
        <dbReference type="PROSITE" id="PS50110"/>
    </source>
</evidence>
<proteinExistence type="inferred from homology"/>
<keyword evidence="6" id="KW-0808">Transferase</keyword>
<comment type="caution">
    <text evidence="19">The sequence shown here is derived from an EMBL/GenBank/DDBJ whole genome shotgun (WGS) entry which is preliminary data.</text>
</comment>
<comment type="subcellular location">
    <subcellularLocation>
        <location evidence="2">Membrane</location>
    </subcellularLocation>
</comment>
<evidence type="ECO:0000256" key="13">
    <source>
        <dbReference type="ARBA" id="ARBA00023136"/>
    </source>
</evidence>
<keyword evidence="9" id="KW-0418">Kinase</keyword>
<dbReference type="GO" id="GO:0000155">
    <property type="term" value="F:phosphorelay sensor kinase activity"/>
    <property type="evidence" value="ECO:0007669"/>
    <property type="project" value="InterPro"/>
</dbReference>
<keyword evidence="10 19" id="KW-0067">ATP-binding</keyword>
<sequence length="551" mass="60803">MEDAAHILLVDDRPENLMAIEAILAGEPYLCVRAYSGIEALRCLLEKEFAVIVMDIHMPDMDGLETAAMIRAREKSRVVPIIFVSQDAHEGQYDFDGHAGGAIDYLTRPLAPHIFRSKIAGYVSMYETTKALQRQSELLQQQTRQLERTNQALVQAKETAEIALRVKSEFLAVMSHEIRTPLNGIIGMSDLLLSSDLPEEYASMVGIIHTSGNVLLSVINHILDFSKIESGKMELEEEPFDLRMCLLETIDLFTAASRERHLELIVVLDPDLPTILTGDKNRLRQVLINIVGNAVKFTKRGGVYIFVKQLSEADGMLIVEFTILDTGIGIPADKIGQLFHPFAQLDTSMNRKFDGTGLGLSISKSLVELMGGEIRIEDTREPGAMFVFTVKAGRVPGDASEPMRPEALAVLPERHYEGGGGIPEGLRVLVGESCPIYRSLLVHMLDMLGIGATVAADAEALREALCVGEYDVVFADEELLATVAAPGGADRKGRTNRVPREPPYIVALCAKYEETPARAGEAEEADDIRDYIQRPISLERLKRLIGNLQIR</sequence>
<dbReference type="SMART" id="SM00448">
    <property type="entry name" value="REC"/>
    <property type="match status" value="1"/>
</dbReference>
<dbReference type="RefSeq" id="WP_277535958.1">
    <property type="nucleotide sequence ID" value="NZ_JAPDIA010000008.1"/>
</dbReference>
<evidence type="ECO:0000313" key="20">
    <source>
        <dbReference type="Proteomes" id="UP001153404"/>
    </source>
</evidence>
<keyword evidence="16" id="KW-0175">Coiled coil</keyword>
<dbReference type="EMBL" id="JAPDIA010000008">
    <property type="protein sequence ID" value="MDG0812582.1"/>
    <property type="molecule type" value="Genomic_DNA"/>
</dbReference>
<dbReference type="CDD" id="cd00082">
    <property type="entry name" value="HisKA"/>
    <property type="match status" value="1"/>
</dbReference>
<dbReference type="InterPro" id="IPR036890">
    <property type="entry name" value="HATPase_C_sf"/>
</dbReference>
<dbReference type="SMART" id="SM00388">
    <property type="entry name" value="HisKA"/>
    <property type="match status" value="1"/>
</dbReference>
<evidence type="ECO:0000256" key="14">
    <source>
        <dbReference type="ARBA" id="ARBA00074306"/>
    </source>
</evidence>
<dbReference type="PRINTS" id="PR00344">
    <property type="entry name" value="BCTRLSENSOR"/>
</dbReference>
<feature type="domain" description="Response regulatory" evidence="18">
    <location>
        <begin position="427"/>
        <end position="549"/>
    </location>
</feature>
<evidence type="ECO:0000256" key="5">
    <source>
        <dbReference type="ARBA" id="ARBA00022553"/>
    </source>
</evidence>
<gene>
    <name evidence="19" type="ORF">OMP40_27055</name>
</gene>
<dbReference type="Gene3D" id="3.30.565.10">
    <property type="entry name" value="Histidine kinase-like ATPase, C-terminal domain"/>
    <property type="match status" value="1"/>
</dbReference>
<dbReference type="InterPro" id="IPR001789">
    <property type="entry name" value="Sig_transdc_resp-reg_receiver"/>
</dbReference>
<comment type="catalytic activity">
    <reaction evidence="1">
        <text>ATP + protein L-histidine = ADP + protein N-phospho-L-histidine.</text>
        <dbReference type="EC" id="2.7.13.3"/>
    </reaction>
</comment>
<dbReference type="SMART" id="SM00387">
    <property type="entry name" value="HATPase_c"/>
    <property type="match status" value="1"/>
</dbReference>
<evidence type="ECO:0000256" key="10">
    <source>
        <dbReference type="ARBA" id="ARBA00022840"/>
    </source>
</evidence>
<feature type="domain" description="Response regulatory" evidence="18">
    <location>
        <begin position="6"/>
        <end position="123"/>
    </location>
</feature>
<keyword evidence="13" id="KW-0472">Membrane</keyword>
<dbReference type="PANTHER" id="PTHR45339">
    <property type="entry name" value="HYBRID SIGNAL TRANSDUCTION HISTIDINE KINASE J"/>
    <property type="match status" value="1"/>
</dbReference>
<evidence type="ECO:0000256" key="12">
    <source>
        <dbReference type="ARBA" id="ARBA00023012"/>
    </source>
</evidence>
<evidence type="ECO:0000313" key="19">
    <source>
        <dbReference type="EMBL" id="MDG0812582.1"/>
    </source>
</evidence>
<dbReference type="Gene3D" id="3.40.50.2300">
    <property type="match status" value="2"/>
</dbReference>
<dbReference type="Pfam" id="PF00512">
    <property type="entry name" value="HisKA"/>
    <property type="match status" value="1"/>
</dbReference>
<evidence type="ECO:0000256" key="2">
    <source>
        <dbReference type="ARBA" id="ARBA00004370"/>
    </source>
</evidence>
<dbReference type="InterPro" id="IPR011006">
    <property type="entry name" value="CheY-like_superfamily"/>
</dbReference>
<evidence type="ECO:0000256" key="3">
    <source>
        <dbReference type="ARBA" id="ARBA00006402"/>
    </source>
</evidence>
<dbReference type="FunFam" id="1.10.287.130:FF:000004">
    <property type="entry name" value="Ethylene receptor 1"/>
    <property type="match status" value="1"/>
</dbReference>
<evidence type="ECO:0000256" key="16">
    <source>
        <dbReference type="SAM" id="Coils"/>
    </source>
</evidence>
<dbReference type="Pfam" id="PF02518">
    <property type="entry name" value="HATPase_c"/>
    <property type="match status" value="1"/>
</dbReference>
<reference evidence="19" key="1">
    <citation type="submission" date="2022-10" db="EMBL/GenBank/DDBJ databases">
        <title>Comparative genomic analysis of Cohnella hashimotonis sp. nov., isolated from the International Space Station.</title>
        <authorList>
            <person name="Simpson A."/>
            <person name="Venkateswaran K."/>
        </authorList>
    </citation>
    <scope>NUCLEOTIDE SEQUENCE</scope>
    <source>
        <strain evidence="19">DSM 28161</strain>
    </source>
</reference>
<feature type="modified residue" description="4-aspartylphosphate" evidence="15">
    <location>
        <position position="55"/>
    </location>
</feature>
<evidence type="ECO:0000259" key="17">
    <source>
        <dbReference type="PROSITE" id="PS50109"/>
    </source>
</evidence>
<dbReference type="InterPro" id="IPR036097">
    <property type="entry name" value="HisK_dim/P_sf"/>
</dbReference>
<keyword evidence="20" id="KW-1185">Reference proteome</keyword>
<dbReference type="Proteomes" id="UP001153404">
    <property type="component" value="Unassembled WGS sequence"/>
</dbReference>
<accession>A0A9X4KXB2</accession>
<evidence type="ECO:0000256" key="15">
    <source>
        <dbReference type="PROSITE-ProRule" id="PRU00169"/>
    </source>
</evidence>
<dbReference type="EC" id="2.7.13.3" evidence="4"/>
<evidence type="ECO:0000256" key="11">
    <source>
        <dbReference type="ARBA" id="ARBA00022989"/>
    </source>
</evidence>
<keyword evidence="7" id="KW-0812">Transmembrane</keyword>
<dbReference type="FunFam" id="3.30.565.10:FF:000010">
    <property type="entry name" value="Sensor histidine kinase RcsC"/>
    <property type="match status" value="1"/>
</dbReference>
<protein>
    <recommendedName>
        <fullName evidence="14">Circadian input-output histidine kinase CikA</fullName>
        <ecNumber evidence="4">2.7.13.3</ecNumber>
    </recommendedName>
</protein>
<evidence type="ECO:0000256" key="7">
    <source>
        <dbReference type="ARBA" id="ARBA00022692"/>
    </source>
</evidence>
<dbReference type="GO" id="GO:0005524">
    <property type="term" value="F:ATP binding"/>
    <property type="evidence" value="ECO:0007669"/>
    <property type="project" value="UniProtKB-KW"/>
</dbReference>
<dbReference type="SUPFAM" id="SSF52172">
    <property type="entry name" value="CheY-like"/>
    <property type="match status" value="2"/>
</dbReference>
<comment type="similarity">
    <text evidence="3">In the N-terminal section; belongs to the phytochrome family.</text>
</comment>
<dbReference type="Pfam" id="PF00072">
    <property type="entry name" value="Response_reg"/>
    <property type="match status" value="1"/>
</dbReference>
<dbReference type="InterPro" id="IPR004358">
    <property type="entry name" value="Sig_transdc_His_kin-like_C"/>
</dbReference>
<feature type="modified residue" description="4-aspartylphosphate" evidence="15">
    <location>
        <position position="476"/>
    </location>
</feature>
<dbReference type="PROSITE" id="PS50110">
    <property type="entry name" value="RESPONSE_REGULATORY"/>
    <property type="match status" value="2"/>
</dbReference>
<evidence type="ECO:0000256" key="6">
    <source>
        <dbReference type="ARBA" id="ARBA00022679"/>
    </source>
</evidence>
<dbReference type="SUPFAM" id="SSF55874">
    <property type="entry name" value="ATPase domain of HSP90 chaperone/DNA topoisomerase II/histidine kinase"/>
    <property type="match status" value="1"/>
</dbReference>
<evidence type="ECO:0000256" key="9">
    <source>
        <dbReference type="ARBA" id="ARBA00022777"/>
    </source>
</evidence>
<dbReference type="SUPFAM" id="SSF47384">
    <property type="entry name" value="Homodimeric domain of signal transducing histidine kinase"/>
    <property type="match status" value="1"/>
</dbReference>
<evidence type="ECO:0000256" key="1">
    <source>
        <dbReference type="ARBA" id="ARBA00000085"/>
    </source>
</evidence>
<dbReference type="CDD" id="cd00156">
    <property type="entry name" value="REC"/>
    <property type="match status" value="1"/>
</dbReference>
<evidence type="ECO:0000256" key="4">
    <source>
        <dbReference type="ARBA" id="ARBA00012438"/>
    </source>
</evidence>
<dbReference type="CDD" id="cd16922">
    <property type="entry name" value="HATPase_EvgS-ArcB-TorS-like"/>
    <property type="match status" value="1"/>
</dbReference>
<evidence type="ECO:0000256" key="8">
    <source>
        <dbReference type="ARBA" id="ARBA00022741"/>
    </source>
</evidence>
<organism evidence="19 20">
    <name type="scientific">Cohnella rhizosphaerae</name>
    <dbReference type="NCBI Taxonomy" id="1457232"/>
    <lineage>
        <taxon>Bacteria</taxon>
        <taxon>Bacillati</taxon>
        <taxon>Bacillota</taxon>
        <taxon>Bacilli</taxon>
        <taxon>Bacillales</taxon>
        <taxon>Paenibacillaceae</taxon>
        <taxon>Cohnella</taxon>
    </lineage>
</organism>
<feature type="coiled-coil region" evidence="16">
    <location>
        <begin position="129"/>
        <end position="159"/>
    </location>
</feature>
<name>A0A9X4KXB2_9BACL</name>
<dbReference type="InterPro" id="IPR005467">
    <property type="entry name" value="His_kinase_dom"/>
</dbReference>
<feature type="domain" description="Histidine kinase" evidence="17">
    <location>
        <begin position="173"/>
        <end position="394"/>
    </location>
</feature>
<dbReference type="GO" id="GO:0016020">
    <property type="term" value="C:membrane"/>
    <property type="evidence" value="ECO:0007669"/>
    <property type="project" value="UniProtKB-SubCell"/>
</dbReference>
<dbReference type="AlphaFoldDB" id="A0A9X4KXB2"/>
<dbReference type="InterPro" id="IPR003594">
    <property type="entry name" value="HATPase_dom"/>
</dbReference>